<reference evidence="1 2" key="1">
    <citation type="journal article" date="2023" name="Science">
        <title>Complex scaffold remodeling in plant triterpene biosynthesis.</title>
        <authorList>
            <person name="De La Pena R."/>
            <person name="Hodgson H."/>
            <person name="Liu J.C."/>
            <person name="Stephenson M.J."/>
            <person name="Martin A.C."/>
            <person name="Owen C."/>
            <person name="Harkess A."/>
            <person name="Leebens-Mack J."/>
            <person name="Jimenez L.E."/>
            <person name="Osbourn A."/>
            <person name="Sattely E.S."/>
        </authorList>
    </citation>
    <scope>NUCLEOTIDE SEQUENCE [LARGE SCALE GENOMIC DNA]</scope>
    <source>
        <strain evidence="2">cv. JPN11</strain>
        <tissue evidence="1">Leaf</tissue>
    </source>
</reference>
<sequence>MEKKKKEQKVAASTDKKNETNDLVSNGEQNTPTVRLDANNATTGSPSQANATSNNPQYPPVLQWPYTPQHVEQSSLNSRPSVPAQSLSPTVVNQCQQLSHLQPNCASNQVQQGQPPLHLAQSTVPFWLPPRPCYQFSGVNMPATFQAFTPLGAVNGSWQGPAVMGGVTSSNNQPQVPNVCYPPGYPYPGFPGHNWDPSTWCVQGQQSHFPCMYTSAGGYGYFSSMPPTLPGSSASVGQSFQRGTIRPTAKLSQKHQQLWEAQSAENMQLWTVISQLQSELAEYKNRLIKLEAENSSRQPASEAPTAQVTGTAVSGQPSKRGRPRKSAVSVDILPNPDESYPRARGRKPAATCKIQLSEARSHTFEKVRRNKVEGKEKACHSPATTQKQNDEKISNVITNNYGNMEVNGSNMTRPAFNNQVHEENKADDSKSAFSVLSEQAKASSDTHIGNTSNGSFVWPSNITSESCGRSVYNMISQGFYDNGSIIRQKEKHVPGWTFVNQENPSDQREDGVVKDDNEEEMGDDASSGGEEEIFPTKDETAFPWIVR</sequence>
<evidence type="ECO:0000313" key="2">
    <source>
        <dbReference type="Proteomes" id="UP001164539"/>
    </source>
</evidence>
<accession>A0ACC1XWH9</accession>
<organism evidence="1 2">
    <name type="scientific">Melia azedarach</name>
    <name type="common">Chinaberry tree</name>
    <dbReference type="NCBI Taxonomy" id="155640"/>
    <lineage>
        <taxon>Eukaryota</taxon>
        <taxon>Viridiplantae</taxon>
        <taxon>Streptophyta</taxon>
        <taxon>Embryophyta</taxon>
        <taxon>Tracheophyta</taxon>
        <taxon>Spermatophyta</taxon>
        <taxon>Magnoliopsida</taxon>
        <taxon>eudicotyledons</taxon>
        <taxon>Gunneridae</taxon>
        <taxon>Pentapetalae</taxon>
        <taxon>rosids</taxon>
        <taxon>malvids</taxon>
        <taxon>Sapindales</taxon>
        <taxon>Meliaceae</taxon>
        <taxon>Melia</taxon>
    </lineage>
</organism>
<comment type="caution">
    <text evidence="1">The sequence shown here is derived from an EMBL/GenBank/DDBJ whole genome shotgun (WGS) entry which is preliminary data.</text>
</comment>
<name>A0ACC1XWH9_MELAZ</name>
<proteinExistence type="predicted"/>
<dbReference type="EMBL" id="CM051400">
    <property type="protein sequence ID" value="KAJ4714645.1"/>
    <property type="molecule type" value="Genomic_DNA"/>
</dbReference>
<keyword evidence="2" id="KW-1185">Reference proteome</keyword>
<gene>
    <name evidence="1" type="ORF">OWV82_013100</name>
</gene>
<protein>
    <submittedName>
        <fullName evidence="1">Cys-Gly metallodipeptidase DUG1</fullName>
    </submittedName>
</protein>
<dbReference type="Proteomes" id="UP001164539">
    <property type="component" value="Chromosome 7"/>
</dbReference>
<evidence type="ECO:0000313" key="1">
    <source>
        <dbReference type="EMBL" id="KAJ4714645.1"/>
    </source>
</evidence>